<dbReference type="InterPro" id="IPR036102">
    <property type="entry name" value="OsmC/Ohrsf"/>
</dbReference>
<organism evidence="2 3">
    <name type="scientific">Robiginitalea biformata (strain ATCC BAA-864 / DSM 15991 / KCTC 12146 / HTCC2501)</name>
    <dbReference type="NCBI Taxonomy" id="313596"/>
    <lineage>
        <taxon>Bacteria</taxon>
        <taxon>Pseudomonadati</taxon>
        <taxon>Bacteroidota</taxon>
        <taxon>Flavobacteriia</taxon>
        <taxon>Flavobacteriales</taxon>
        <taxon>Flavobacteriaceae</taxon>
        <taxon>Robiginitalea</taxon>
    </lineage>
</organism>
<protein>
    <submittedName>
        <fullName evidence="2">Possible hydrolase</fullName>
    </submittedName>
</protein>
<feature type="domain" description="Serine aminopeptidase S33" evidence="1">
    <location>
        <begin position="46"/>
        <end position="133"/>
    </location>
</feature>
<dbReference type="PANTHER" id="PTHR39624">
    <property type="entry name" value="PROTEIN INVOLVED IN RIMO-MEDIATED BETA-METHYLTHIOLATION OF RIBOSOMAL PROTEIN S12 YCAO"/>
    <property type="match status" value="1"/>
</dbReference>
<dbReference type="RefSeq" id="WP_015755315.1">
    <property type="nucleotide sequence ID" value="NC_013222.1"/>
</dbReference>
<accession>A4CNR0</accession>
<dbReference type="GO" id="GO:0016787">
    <property type="term" value="F:hydrolase activity"/>
    <property type="evidence" value="ECO:0007669"/>
    <property type="project" value="UniProtKB-KW"/>
</dbReference>
<dbReference type="Gene3D" id="3.30.300.20">
    <property type="match status" value="1"/>
</dbReference>
<proteinExistence type="predicted"/>
<name>A4CNR0_ROBBH</name>
<dbReference type="InterPro" id="IPR003718">
    <property type="entry name" value="OsmC/Ohr_fam"/>
</dbReference>
<dbReference type="HOGENOM" id="CLU_681299_0_0_10"/>
<dbReference type="Pfam" id="PF12146">
    <property type="entry name" value="Hydrolase_4"/>
    <property type="match status" value="1"/>
</dbReference>
<gene>
    <name evidence="2" type="ordered locus">RB2501_00586</name>
</gene>
<dbReference type="EMBL" id="CP001712">
    <property type="protein sequence ID" value="EAR14527.1"/>
    <property type="molecule type" value="Genomic_DNA"/>
</dbReference>
<dbReference type="eggNOG" id="COG1073">
    <property type="taxonomic scope" value="Bacteria"/>
</dbReference>
<dbReference type="AlphaFoldDB" id="A4CNR0"/>
<keyword evidence="3" id="KW-1185">Reference proteome</keyword>
<dbReference type="SUPFAM" id="SSF82784">
    <property type="entry name" value="OsmC-like"/>
    <property type="match status" value="1"/>
</dbReference>
<dbReference type="eggNOG" id="COG1765">
    <property type="taxonomic scope" value="Bacteria"/>
</dbReference>
<sequence length="404" mass="43917">MKSESIRFTGAGNLQLAGKLELPADRKPAAFALFAHCFTCSKDLRAVREVARSLTMSGFGVLRFDFTGLGGSDGEFASTDFSRNIGDLVAASDFLKSHFEAPQLLVGHSLGGTACLAAAFELPDVRAVATIGSPANPKHVTGLLGESLETIETTGSAEVRIGGRPFRIRKEFLDDLEDHPLEERLGSLGKALLLLHSPQDTIVGIDQAERLYRAARHPKSFITLDGADHLLSLPSDARYAGSVIASWAARYTVQPDQPPLKTEQQVVASLEADAGFTTKMLVGNHRMLADEPESFGGRDLGPSPYELVAAGLSACTAMTLQMYAKRKKWDLQHVEVHTSHGKEHALDCDQCESGEARIDTFRREIRITGDLDEKQVQKLLEIADKCPVHRTLHGPVQILTRLSP</sequence>
<keyword evidence="2" id="KW-0378">Hydrolase</keyword>
<reference evidence="2 3" key="1">
    <citation type="journal article" date="2009" name="J. Bacteriol.">
        <title>Complete genome sequence of Robiginitalea biformata HTCC2501.</title>
        <authorList>
            <person name="Oh H.M."/>
            <person name="Giovannoni S.J."/>
            <person name="Lee K."/>
            <person name="Ferriera S."/>
            <person name="Johnson J."/>
            <person name="Cho J.C."/>
        </authorList>
    </citation>
    <scope>NUCLEOTIDE SEQUENCE [LARGE SCALE GENOMIC DNA]</scope>
    <source>
        <strain evidence="3">ATCC BAA-864 / HTCC2501 / KCTC 12146</strain>
    </source>
</reference>
<dbReference type="InterPro" id="IPR015946">
    <property type="entry name" value="KH_dom-like_a/b"/>
</dbReference>
<dbReference type="SUPFAM" id="SSF53474">
    <property type="entry name" value="alpha/beta-Hydrolases"/>
    <property type="match status" value="1"/>
</dbReference>
<evidence type="ECO:0000313" key="2">
    <source>
        <dbReference type="EMBL" id="EAR14527.1"/>
    </source>
</evidence>
<dbReference type="InterPro" id="IPR029058">
    <property type="entry name" value="AB_hydrolase_fold"/>
</dbReference>
<evidence type="ECO:0000313" key="3">
    <source>
        <dbReference type="Proteomes" id="UP000009049"/>
    </source>
</evidence>
<evidence type="ECO:0000259" key="1">
    <source>
        <dbReference type="Pfam" id="PF12146"/>
    </source>
</evidence>
<dbReference type="Pfam" id="PF02566">
    <property type="entry name" value="OsmC"/>
    <property type="match status" value="1"/>
</dbReference>
<dbReference type="InterPro" id="IPR022742">
    <property type="entry name" value="Hydrolase_4"/>
</dbReference>
<dbReference type="STRING" id="313596.RB2501_00586"/>
<dbReference type="OrthoDB" id="9791538at2"/>
<dbReference type="Gene3D" id="3.40.50.1820">
    <property type="entry name" value="alpha/beta hydrolase"/>
    <property type="match status" value="1"/>
</dbReference>
<dbReference type="KEGG" id="rbi:RB2501_00586"/>
<dbReference type="Proteomes" id="UP000009049">
    <property type="component" value="Chromosome"/>
</dbReference>
<dbReference type="ESTHER" id="robbh-a4cnr0">
    <property type="family name" value="Est-OsmC"/>
</dbReference>
<dbReference type="PANTHER" id="PTHR39624:SF2">
    <property type="entry name" value="OSMC-LIKE PROTEIN"/>
    <property type="match status" value="1"/>
</dbReference>